<comment type="caution">
    <text evidence="1">The sequence shown here is derived from an EMBL/GenBank/DDBJ whole genome shotgun (WGS) entry which is preliminary data.</text>
</comment>
<dbReference type="RefSeq" id="WP_104420974.1">
    <property type="nucleotide sequence ID" value="NZ_PTJC01000006.1"/>
</dbReference>
<evidence type="ECO:0000313" key="1">
    <source>
        <dbReference type="EMBL" id="PPK86546.1"/>
    </source>
</evidence>
<accession>A0A2S6I5V7</accession>
<organism evidence="1 2">
    <name type="scientific">Neolewinella xylanilytica</name>
    <dbReference type="NCBI Taxonomy" id="1514080"/>
    <lineage>
        <taxon>Bacteria</taxon>
        <taxon>Pseudomonadati</taxon>
        <taxon>Bacteroidota</taxon>
        <taxon>Saprospiria</taxon>
        <taxon>Saprospirales</taxon>
        <taxon>Lewinellaceae</taxon>
        <taxon>Neolewinella</taxon>
    </lineage>
</organism>
<protein>
    <submittedName>
        <fullName evidence="1">Uncharacterized protein</fullName>
    </submittedName>
</protein>
<proteinExistence type="predicted"/>
<sequence length="138" mass="15940">MNYTLIKSYVFGHFPRTHANYRRALDCLGPARFRRDHLSEPQLYRAFLNSVVEHGVFFATVDRADMVVQGAGTRYTGRVRLVFSEGTVVWVDISSRLAWTWLMDRDLAEVKLASLLRYQYELAINPTREMQGLASIHS</sequence>
<dbReference type="Proteomes" id="UP000237662">
    <property type="component" value="Unassembled WGS sequence"/>
</dbReference>
<reference evidence="1 2" key="1">
    <citation type="submission" date="2018-02" db="EMBL/GenBank/DDBJ databases">
        <title>Genomic Encyclopedia of Archaeal and Bacterial Type Strains, Phase II (KMG-II): from individual species to whole genera.</title>
        <authorList>
            <person name="Goeker M."/>
        </authorList>
    </citation>
    <scope>NUCLEOTIDE SEQUENCE [LARGE SCALE GENOMIC DNA]</scope>
    <source>
        <strain evidence="1 2">DSM 29526</strain>
    </source>
</reference>
<dbReference type="EMBL" id="PTJC01000006">
    <property type="protein sequence ID" value="PPK86546.1"/>
    <property type="molecule type" value="Genomic_DNA"/>
</dbReference>
<evidence type="ECO:0000313" key="2">
    <source>
        <dbReference type="Proteomes" id="UP000237662"/>
    </source>
</evidence>
<keyword evidence="2" id="KW-1185">Reference proteome</keyword>
<gene>
    <name evidence="1" type="ORF">CLV84_3479</name>
</gene>
<name>A0A2S6I5V7_9BACT</name>
<dbReference type="AlphaFoldDB" id="A0A2S6I5V7"/>